<feature type="transmembrane region" description="Helical" evidence="7">
    <location>
        <begin position="34"/>
        <end position="54"/>
    </location>
</feature>
<evidence type="ECO:0000256" key="4">
    <source>
        <dbReference type="ARBA" id="ARBA00022989"/>
    </source>
</evidence>
<evidence type="ECO:0000313" key="11">
    <source>
        <dbReference type="Proteomes" id="UP000245507"/>
    </source>
</evidence>
<dbReference type="RefSeq" id="WP_109692204.1">
    <property type="nucleotide sequence ID" value="NZ_QGDD01000001.1"/>
</dbReference>
<dbReference type="GO" id="GO:0005886">
    <property type="term" value="C:plasma membrane"/>
    <property type="evidence" value="ECO:0007669"/>
    <property type="project" value="UniProtKB-SubCell"/>
</dbReference>
<organism evidence="10 11">
    <name type="scientific">Nocardioides silvaticus</name>
    <dbReference type="NCBI Taxonomy" id="2201891"/>
    <lineage>
        <taxon>Bacteria</taxon>
        <taxon>Bacillati</taxon>
        <taxon>Actinomycetota</taxon>
        <taxon>Actinomycetes</taxon>
        <taxon>Propionibacteriales</taxon>
        <taxon>Nocardioidaceae</taxon>
        <taxon>Nocardioides</taxon>
    </lineage>
</organism>
<dbReference type="Pfam" id="PF02687">
    <property type="entry name" value="FtsX"/>
    <property type="match status" value="1"/>
</dbReference>
<evidence type="ECO:0000256" key="2">
    <source>
        <dbReference type="ARBA" id="ARBA00022475"/>
    </source>
</evidence>
<feature type="domain" description="ABC3 transporter permease C-terminal" evidence="8">
    <location>
        <begin position="285"/>
        <end position="397"/>
    </location>
</feature>
<evidence type="ECO:0000256" key="5">
    <source>
        <dbReference type="ARBA" id="ARBA00023136"/>
    </source>
</evidence>
<feature type="transmembrane region" description="Helical" evidence="7">
    <location>
        <begin position="367"/>
        <end position="387"/>
    </location>
</feature>
<dbReference type="GO" id="GO:0022857">
    <property type="term" value="F:transmembrane transporter activity"/>
    <property type="evidence" value="ECO:0007669"/>
    <property type="project" value="TreeGrafter"/>
</dbReference>
<comment type="subcellular location">
    <subcellularLocation>
        <location evidence="1">Cell membrane</location>
        <topology evidence="1">Multi-pass membrane protein</topology>
    </subcellularLocation>
</comment>
<comment type="caution">
    <text evidence="10">The sequence shown here is derived from an EMBL/GenBank/DDBJ whole genome shotgun (WGS) entry which is preliminary data.</text>
</comment>
<name>A0A316TJR0_9ACTN</name>
<evidence type="ECO:0000256" key="7">
    <source>
        <dbReference type="SAM" id="Phobius"/>
    </source>
</evidence>
<dbReference type="InterPro" id="IPR025857">
    <property type="entry name" value="MacB_PCD"/>
</dbReference>
<evidence type="ECO:0000313" key="10">
    <source>
        <dbReference type="EMBL" id="PWN04700.1"/>
    </source>
</evidence>
<evidence type="ECO:0000256" key="1">
    <source>
        <dbReference type="ARBA" id="ARBA00004651"/>
    </source>
</evidence>
<keyword evidence="4 7" id="KW-1133">Transmembrane helix</keyword>
<keyword evidence="2" id="KW-1003">Cell membrane</keyword>
<evidence type="ECO:0000259" key="8">
    <source>
        <dbReference type="Pfam" id="PF02687"/>
    </source>
</evidence>
<gene>
    <name evidence="10" type="ORF">DJ010_03530</name>
</gene>
<dbReference type="InterPro" id="IPR003838">
    <property type="entry name" value="ABC3_permease_C"/>
</dbReference>
<keyword evidence="11" id="KW-1185">Reference proteome</keyword>
<accession>A0A316TJR0</accession>
<dbReference type="AlphaFoldDB" id="A0A316TJR0"/>
<evidence type="ECO:0000256" key="3">
    <source>
        <dbReference type="ARBA" id="ARBA00022692"/>
    </source>
</evidence>
<dbReference type="OrthoDB" id="9780560at2"/>
<protein>
    <submittedName>
        <fullName evidence="10">ABC transporter permease</fullName>
    </submittedName>
</protein>
<dbReference type="PANTHER" id="PTHR30572">
    <property type="entry name" value="MEMBRANE COMPONENT OF TRANSPORTER-RELATED"/>
    <property type="match status" value="1"/>
</dbReference>
<dbReference type="PANTHER" id="PTHR30572:SF4">
    <property type="entry name" value="ABC TRANSPORTER PERMEASE YTRF"/>
    <property type="match status" value="1"/>
</dbReference>
<dbReference type="InterPro" id="IPR050250">
    <property type="entry name" value="Macrolide_Exporter_MacB"/>
</dbReference>
<keyword evidence="3 7" id="KW-0812">Transmembrane</keyword>
<feature type="domain" description="MacB-like periplasmic core" evidence="9">
    <location>
        <begin position="35"/>
        <end position="247"/>
    </location>
</feature>
<feature type="transmembrane region" description="Helical" evidence="7">
    <location>
        <begin position="334"/>
        <end position="355"/>
    </location>
</feature>
<reference evidence="10 11" key="1">
    <citation type="submission" date="2018-05" db="EMBL/GenBank/DDBJ databases">
        <title>Nocardioides silvaticus genome.</title>
        <authorList>
            <person name="Li C."/>
            <person name="Wang G."/>
        </authorList>
    </citation>
    <scope>NUCLEOTIDE SEQUENCE [LARGE SCALE GENOMIC DNA]</scope>
    <source>
        <strain evidence="10 11">CCTCC AB 2018079</strain>
    </source>
</reference>
<comment type="similarity">
    <text evidence="6">Belongs to the ABC-4 integral membrane protein family.</text>
</comment>
<dbReference type="Proteomes" id="UP000245507">
    <property type="component" value="Unassembled WGS sequence"/>
</dbReference>
<keyword evidence="5 7" id="KW-0472">Membrane</keyword>
<evidence type="ECO:0000256" key="6">
    <source>
        <dbReference type="ARBA" id="ARBA00038076"/>
    </source>
</evidence>
<evidence type="ECO:0000259" key="9">
    <source>
        <dbReference type="Pfam" id="PF12704"/>
    </source>
</evidence>
<dbReference type="EMBL" id="QGDD01000001">
    <property type="protein sequence ID" value="PWN04700.1"/>
    <property type="molecule type" value="Genomic_DNA"/>
</dbReference>
<proteinExistence type="inferred from homology"/>
<feature type="transmembrane region" description="Helical" evidence="7">
    <location>
        <begin position="281"/>
        <end position="306"/>
    </location>
</feature>
<dbReference type="Pfam" id="PF12704">
    <property type="entry name" value="MacB_PCD"/>
    <property type="match status" value="1"/>
</dbReference>
<sequence length="404" mass="41199">MSGPTRDRLRPARLAVPDVLRTGAVGLRTRPVRALLSALGIAIGISAMVAVVGISSSSRADLDAQLETLGTNLLTAENGSTMFGDEASMPLAAEAMVDRIAPVDEVTAVGRIPDAGVYRTSKIPVAETNGLVTYAARAGLLDATGTEVASGTWLNDATAHYPAVVLGSLAAERLGIGSAGPDTQVVIDGRRFTVIGVLEPAELTPELDSAALVGWPVARDELGFDGHPTTLYARADEDHVEAVQSVLAATANPEAPNEVDVAQPSDALEAQQAADQALTSLLLGVGAVALLVGGIGVANTMVISVLERRAEIGLRRSLGATRGQVRTQFLTESLLLSLLGGVAGAAIGATVTLGYATTQSWETVVPAWTVLAGLGATVAIGGLAGLYPAIRASRLSPTEALAAP</sequence>